<dbReference type="PANTHER" id="PTHR42928:SF5">
    <property type="entry name" value="BLR1237 PROTEIN"/>
    <property type="match status" value="1"/>
</dbReference>
<reference evidence="3 4" key="1">
    <citation type="submission" date="2020-08" db="EMBL/GenBank/DDBJ databases">
        <title>Genomic Encyclopedia of Type Strains, Phase IV (KMG-IV): sequencing the most valuable type-strain genomes for metagenomic binning, comparative biology and taxonomic classification.</title>
        <authorList>
            <person name="Goeker M."/>
        </authorList>
    </citation>
    <scope>NUCLEOTIDE SEQUENCE [LARGE SCALE GENOMIC DNA]</scope>
    <source>
        <strain evidence="3 4">DSM 23240</strain>
    </source>
</reference>
<dbReference type="PROSITE" id="PS51318">
    <property type="entry name" value="TAT"/>
    <property type="match status" value="1"/>
</dbReference>
<dbReference type="RefSeq" id="WP_168056713.1">
    <property type="nucleotide sequence ID" value="NZ_JAAOZT010000012.1"/>
</dbReference>
<dbReference type="SUPFAM" id="SSF53850">
    <property type="entry name" value="Periplasmic binding protein-like II"/>
    <property type="match status" value="1"/>
</dbReference>
<organism evidence="3 4">
    <name type="scientific">Glaciimonas immobilis</name>
    <dbReference type="NCBI Taxonomy" id="728004"/>
    <lineage>
        <taxon>Bacteria</taxon>
        <taxon>Pseudomonadati</taxon>
        <taxon>Pseudomonadota</taxon>
        <taxon>Betaproteobacteria</taxon>
        <taxon>Burkholderiales</taxon>
        <taxon>Oxalobacteraceae</taxon>
        <taxon>Glaciimonas</taxon>
    </lineage>
</organism>
<feature type="signal peptide" evidence="2">
    <location>
        <begin position="1"/>
        <end position="22"/>
    </location>
</feature>
<evidence type="ECO:0000313" key="3">
    <source>
        <dbReference type="EMBL" id="MBB5201165.1"/>
    </source>
</evidence>
<dbReference type="Gene3D" id="3.40.190.10">
    <property type="entry name" value="Periplasmic binding protein-like II"/>
    <property type="match status" value="1"/>
</dbReference>
<dbReference type="EMBL" id="JACHHQ010000006">
    <property type="protein sequence ID" value="MBB5201165.1"/>
    <property type="molecule type" value="Genomic_DNA"/>
</dbReference>
<dbReference type="CDD" id="cd07012">
    <property type="entry name" value="PBP2_Bug_TTT"/>
    <property type="match status" value="1"/>
</dbReference>
<sequence length="327" mass="35192">MVSRRTVLQTAIAASASMVLKAAPAQNTAWPESIVRIIVPFSVGGASDVLTRFLSVKLQGKLGQSFIVDNRTGAGGNIGMEIVRSARPDGYTIASATVGTLSINQFLFTKLGYDPVADFEYVSTIWENCNVFVVAAQHPAKTVQEFLVWARKQPKGVSYGSAGVGTTPHLAGELFRFRTKLEAQHIPFRGAGQSMPALLAGDTDFAIDNIASYMGLIRAGKVRALAVTSAQRWPTLMQVPTMAEAGVPDFVMASWGAFVLPKSTPAPIISKLSVALKSISSDPDLQKRFLEAGARSTWATPQDTMTFAKNERVKWKELVQLSGAKLD</sequence>
<keyword evidence="3" id="KW-0675">Receptor</keyword>
<evidence type="ECO:0000256" key="1">
    <source>
        <dbReference type="ARBA" id="ARBA00006987"/>
    </source>
</evidence>
<protein>
    <submittedName>
        <fullName evidence="3">Tripartite-type tricarboxylate transporter receptor subunit TctC</fullName>
    </submittedName>
</protein>
<dbReference type="AlphaFoldDB" id="A0A840RTL3"/>
<keyword evidence="4" id="KW-1185">Reference proteome</keyword>
<dbReference type="PANTHER" id="PTHR42928">
    <property type="entry name" value="TRICARBOXYLATE-BINDING PROTEIN"/>
    <property type="match status" value="1"/>
</dbReference>
<dbReference type="Pfam" id="PF03401">
    <property type="entry name" value="TctC"/>
    <property type="match status" value="1"/>
</dbReference>
<dbReference type="Gene3D" id="3.40.190.150">
    <property type="entry name" value="Bordetella uptake gene, domain 1"/>
    <property type="match status" value="1"/>
</dbReference>
<dbReference type="InterPro" id="IPR006311">
    <property type="entry name" value="TAT_signal"/>
</dbReference>
<dbReference type="InterPro" id="IPR005064">
    <property type="entry name" value="BUG"/>
</dbReference>
<dbReference type="PIRSF" id="PIRSF017082">
    <property type="entry name" value="YflP"/>
    <property type="match status" value="1"/>
</dbReference>
<accession>A0A840RTL3</accession>
<dbReference type="Proteomes" id="UP000571084">
    <property type="component" value="Unassembled WGS sequence"/>
</dbReference>
<comment type="caution">
    <text evidence="3">The sequence shown here is derived from an EMBL/GenBank/DDBJ whole genome shotgun (WGS) entry which is preliminary data.</text>
</comment>
<keyword evidence="2" id="KW-0732">Signal</keyword>
<proteinExistence type="inferred from homology"/>
<evidence type="ECO:0000313" key="4">
    <source>
        <dbReference type="Proteomes" id="UP000571084"/>
    </source>
</evidence>
<feature type="chain" id="PRO_5032571559" evidence="2">
    <location>
        <begin position="23"/>
        <end position="327"/>
    </location>
</feature>
<gene>
    <name evidence="3" type="ORF">HNR39_003014</name>
</gene>
<name>A0A840RTL3_9BURK</name>
<evidence type="ECO:0000256" key="2">
    <source>
        <dbReference type="SAM" id="SignalP"/>
    </source>
</evidence>
<comment type="similarity">
    <text evidence="1">Belongs to the UPF0065 (bug) family.</text>
</comment>
<dbReference type="InterPro" id="IPR042100">
    <property type="entry name" value="Bug_dom1"/>
</dbReference>